<organism evidence="8 9">
    <name type="scientific">Echria macrotheca</name>
    <dbReference type="NCBI Taxonomy" id="438768"/>
    <lineage>
        <taxon>Eukaryota</taxon>
        <taxon>Fungi</taxon>
        <taxon>Dikarya</taxon>
        <taxon>Ascomycota</taxon>
        <taxon>Pezizomycotina</taxon>
        <taxon>Sordariomycetes</taxon>
        <taxon>Sordariomycetidae</taxon>
        <taxon>Sordariales</taxon>
        <taxon>Schizotheciaceae</taxon>
        <taxon>Echria</taxon>
    </lineage>
</organism>
<dbReference type="GO" id="GO:0006886">
    <property type="term" value="P:intracellular protein transport"/>
    <property type="evidence" value="ECO:0007669"/>
    <property type="project" value="UniProtKB-UniRule"/>
</dbReference>
<dbReference type="CDD" id="cd15832">
    <property type="entry name" value="SNAP"/>
    <property type="match status" value="1"/>
</dbReference>
<dbReference type="EMBL" id="MU839835">
    <property type="protein sequence ID" value="KAK1754309.1"/>
    <property type="molecule type" value="Genomic_DNA"/>
</dbReference>
<dbReference type="FunFam" id="1.25.40.10:FF:000049">
    <property type="entry name" value="Alpha-soluble NSF attachment protein-like"/>
    <property type="match status" value="1"/>
</dbReference>
<evidence type="ECO:0000256" key="2">
    <source>
        <dbReference type="ARBA" id="ARBA00010050"/>
    </source>
</evidence>
<dbReference type="GO" id="GO:0005774">
    <property type="term" value="C:vacuolar membrane"/>
    <property type="evidence" value="ECO:0007669"/>
    <property type="project" value="TreeGrafter"/>
</dbReference>
<protein>
    <submittedName>
        <fullName evidence="8">Vesicular-fusion protein sec17</fullName>
    </submittedName>
</protein>
<comment type="subcellular location">
    <subcellularLocation>
        <location evidence="1 7">Membrane</location>
        <topology evidence="1 7">Peripheral membrane protein</topology>
    </subcellularLocation>
</comment>
<dbReference type="InterPro" id="IPR000744">
    <property type="entry name" value="NSF_attach"/>
</dbReference>
<comment type="similarity">
    <text evidence="2 7">Belongs to the SNAP family.</text>
</comment>
<dbReference type="GO" id="GO:0035494">
    <property type="term" value="P:SNARE complex disassembly"/>
    <property type="evidence" value="ECO:0007669"/>
    <property type="project" value="TreeGrafter"/>
</dbReference>
<gene>
    <name evidence="8" type="ORF">QBC47DRAFT_383589</name>
</gene>
<keyword evidence="9" id="KW-1185">Reference proteome</keyword>
<proteinExistence type="inferred from homology"/>
<evidence type="ECO:0000256" key="4">
    <source>
        <dbReference type="ARBA" id="ARBA00022892"/>
    </source>
</evidence>
<dbReference type="GO" id="GO:0019905">
    <property type="term" value="F:syntaxin binding"/>
    <property type="evidence" value="ECO:0007669"/>
    <property type="project" value="TreeGrafter"/>
</dbReference>
<dbReference type="PRINTS" id="PR00448">
    <property type="entry name" value="NSFATTACHMNT"/>
</dbReference>
<dbReference type="GO" id="GO:0031201">
    <property type="term" value="C:SNARE complex"/>
    <property type="evidence" value="ECO:0007669"/>
    <property type="project" value="TreeGrafter"/>
</dbReference>
<evidence type="ECO:0000256" key="5">
    <source>
        <dbReference type="ARBA" id="ARBA00022927"/>
    </source>
</evidence>
<evidence type="ECO:0000313" key="9">
    <source>
        <dbReference type="Proteomes" id="UP001239445"/>
    </source>
</evidence>
<dbReference type="PANTHER" id="PTHR13768">
    <property type="entry name" value="SOLUBLE NSF ATTACHMENT PROTEIN SNAP"/>
    <property type="match status" value="1"/>
</dbReference>
<dbReference type="Pfam" id="PF14938">
    <property type="entry name" value="SNAP"/>
    <property type="match status" value="1"/>
</dbReference>
<dbReference type="InterPro" id="IPR011990">
    <property type="entry name" value="TPR-like_helical_dom_sf"/>
</dbReference>
<evidence type="ECO:0000256" key="6">
    <source>
        <dbReference type="ARBA" id="ARBA00023136"/>
    </source>
</evidence>
<evidence type="ECO:0000256" key="3">
    <source>
        <dbReference type="ARBA" id="ARBA00022448"/>
    </source>
</evidence>
<dbReference type="GO" id="GO:0005483">
    <property type="term" value="F:soluble NSF attachment protein activity"/>
    <property type="evidence" value="ECO:0007669"/>
    <property type="project" value="TreeGrafter"/>
</dbReference>
<comment type="function">
    <text evidence="7">Required for vesicular transport between the endoplasmic reticulum and the Golgi apparatus.</text>
</comment>
<reference evidence="8" key="1">
    <citation type="submission" date="2023-06" db="EMBL/GenBank/DDBJ databases">
        <title>Genome-scale phylogeny and comparative genomics of the fungal order Sordariales.</title>
        <authorList>
            <consortium name="Lawrence Berkeley National Laboratory"/>
            <person name="Hensen N."/>
            <person name="Bonometti L."/>
            <person name="Westerberg I."/>
            <person name="Brannstrom I.O."/>
            <person name="Guillou S."/>
            <person name="Cros-Aarteil S."/>
            <person name="Calhoun S."/>
            <person name="Haridas S."/>
            <person name="Kuo A."/>
            <person name="Mondo S."/>
            <person name="Pangilinan J."/>
            <person name="Riley R."/>
            <person name="Labutti K."/>
            <person name="Andreopoulos B."/>
            <person name="Lipzen A."/>
            <person name="Chen C."/>
            <person name="Yanf M."/>
            <person name="Daum C."/>
            <person name="Ng V."/>
            <person name="Clum A."/>
            <person name="Steindorff A."/>
            <person name="Ohm R."/>
            <person name="Martin F."/>
            <person name="Silar P."/>
            <person name="Natvig D."/>
            <person name="Lalanne C."/>
            <person name="Gautier V."/>
            <person name="Ament-Velasquez S.L."/>
            <person name="Kruys A."/>
            <person name="Hutchinson M.I."/>
            <person name="Powell A.J."/>
            <person name="Barry K."/>
            <person name="Miller A.N."/>
            <person name="Grigoriev I.V."/>
            <person name="Debuchy R."/>
            <person name="Gladieux P."/>
            <person name="Thoren M.H."/>
            <person name="Johannesson H."/>
        </authorList>
    </citation>
    <scope>NUCLEOTIDE SEQUENCE</scope>
    <source>
        <strain evidence="8">PSN4</strain>
    </source>
</reference>
<keyword evidence="3 7" id="KW-0813">Transport</keyword>
<keyword evidence="6 7" id="KW-0472">Membrane</keyword>
<dbReference type="AlphaFoldDB" id="A0AAJ0BBL1"/>
<evidence type="ECO:0000256" key="7">
    <source>
        <dbReference type="RuleBase" id="RU367013"/>
    </source>
</evidence>
<evidence type="ECO:0000313" key="8">
    <source>
        <dbReference type="EMBL" id="KAK1754309.1"/>
    </source>
</evidence>
<name>A0AAJ0BBL1_9PEZI</name>
<sequence length="293" mass="33079">MAQDPRGLIQKAEKTLQSAGGGFSFFGGGKEDKYQNAADLYVQAGNAFKLDQQNKEAGMAFEKAASVFRDKLNELDDAANVMIDAFKVYRKDYPEDAVRCVEVAIRHYTSKGNFRRAASHKEAQGEVLETGIGDRKRALEAYQAAAQWYEGDNASAIANKLWLKVADIAALEGDYYRAIENYEKVADASVNNNLMRYSVKEYFLKAGISVLATKDLVSTRRNLDRYREKDPSFGATREYQLLMDLTEAVEAGNQEGFTEKLYAFDQMSRLDKWKTEILVRIKNQIEEADNEFS</sequence>
<dbReference type="SUPFAM" id="SSF48452">
    <property type="entry name" value="TPR-like"/>
    <property type="match status" value="1"/>
</dbReference>
<evidence type="ECO:0000256" key="1">
    <source>
        <dbReference type="ARBA" id="ARBA00004170"/>
    </source>
</evidence>
<dbReference type="PANTHER" id="PTHR13768:SF8">
    <property type="entry name" value="ALPHA-SOLUBLE NSF ATTACHMENT PROTEIN"/>
    <property type="match status" value="1"/>
</dbReference>
<keyword evidence="5 7" id="KW-0653">Protein transport</keyword>
<keyword evidence="4 7" id="KW-0931">ER-Golgi transport</keyword>
<comment type="caution">
    <text evidence="8">The sequence shown here is derived from an EMBL/GenBank/DDBJ whole genome shotgun (WGS) entry which is preliminary data.</text>
</comment>
<accession>A0AAJ0BBL1</accession>
<dbReference type="Gene3D" id="1.25.40.10">
    <property type="entry name" value="Tetratricopeptide repeat domain"/>
    <property type="match status" value="1"/>
</dbReference>
<dbReference type="Proteomes" id="UP001239445">
    <property type="component" value="Unassembled WGS sequence"/>
</dbReference>